<gene>
    <name evidence="1" type="ORF">H0I39_02965</name>
</gene>
<evidence type="ECO:0000313" key="2">
    <source>
        <dbReference type="Proteomes" id="UP000589716"/>
    </source>
</evidence>
<reference evidence="1 2" key="1">
    <citation type="submission" date="2020-07" db="EMBL/GenBank/DDBJ databases">
        <authorList>
            <person name="Maaloum M."/>
        </authorList>
    </citation>
    <scope>NUCLEOTIDE SEQUENCE [LARGE SCALE GENOMIC DNA]</scope>
    <source>
        <strain evidence="1 2">GCS-AN-3</strain>
    </source>
</reference>
<dbReference type="Gene3D" id="3.20.20.80">
    <property type="entry name" value="Glycosidases"/>
    <property type="match status" value="1"/>
</dbReference>
<organism evidence="1 2">
    <name type="scientific">Ottowia beijingensis</name>
    <dbReference type="NCBI Taxonomy" id="1207057"/>
    <lineage>
        <taxon>Bacteria</taxon>
        <taxon>Pseudomonadati</taxon>
        <taxon>Pseudomonadota</taxon>
        <taxon>Betaproteobacteria</taxon>
        <taxon>Burkholderiales</taxon>
        <taxon>Comamonadaceae</taxon>
        <taxon>Ottowia</taxon>
    </lineage>
</organism>
<comment type="caution">
    <text evidence="1">The sequence shown here is derived from an EMBL/GenBank/DDBJ whole genome shotgun (WGS) entry which is preliminary data.</text>
</comment>
<evidence type="ECO:0008006" key="3">
    <source>
        <dbReference type="Google" id="ProtNLM"/>
    </source>
</evidence>
<protein>
    <recommendedName>
        <fullName evidence="3">Glycoside hydrolase family 42 N-terminal domain-containing protein</fullName>
    </recommendedName>
</protein>
<dbReference type="AlphaFoldDB" id="A0A853ITE9"/>
<keyword evidence="2" id="KW-1185">Reference proteome</keyword>
<accession>A0A853ITE9</accession>
<dbReference type="EMBL" id="JACCKX010000001">
    <property type="protein sequence ID" value="NZA00994.1"/>
    <property type="molecule type" value="Genomic_DNA"/>
</dbReference>
<proteinExistence type="predicted"/>
<sequence>MNREQHQGRGFDLFCLALALALLAALIALSAWLWQGRQQPLLLAPAIGELSDCLEMAAPAQPLEAACTGEHGSAAARIESTLQAVGPRRSADGRFELGYTLLVPLLNLFEPRAGGWVVDAQAVRRITNTVQGVDRPVVLYLFSTHFSEHAPIEPALAQDPANMAHTPQGPLPVDRYMSWPLYPWSIARTDNAITQRREQAIGALTQALCALPSEVRQRIAGVNLLGEVHHLYPDFEAGMGHGLPYVLTDYSPTSRAGFRAWLRQHFRGDIAALNAQLGSGFASFDQIEPPARDIRHERLDHFWQHIDDAAAGTLAISGWAHDAALPKGATPWVRVYLDGQPVGRVPAHFVRQDVGQARPEFGTDKVGWRYDLRFADQPPGVHRIDVVLEGEGGRLRHLGTRHIAVMGRDQATPAPMPLRQPLPPMAPPGPQLQFWIDAPLDGRAVFYNPLVPLWHAFRNQQVVDYLAHFDRLLDDSCLAGVPHRTQQIYPAEKAGWDGTRFASEQSLLPFRDVRLGINLYGEATYDDSFFDWLARSRQPVYSVTEFHPLRAMGADELRRVLLRHRAHGAQSLSFFLHLPPAGGTRTEPLANPFALDPANPLHGSDALYRAVQQIMQGRAAARD</sequence>
<evidence type="ECO:0000313" key="1">
    <source>
        <dbReference type="EMBL" id="NZA00994.1"/>
    </source>
</evidence>
<dbReference type="Proteomes" id="UP000589716">
    <property type="component" value="Unassembled WGS sequence"/>
</dbReference>
<name>A0A853ITE9_9BURK</name>
<dbReference type="RefSeq" id="WP_180549513.1">
    <property type="nucleotide sequence ID" value="NZ_JACCKX010000001.1"/>
</dbReference>